<keyword evidence="3" id="KW-1185">Reference proteome</keyword>
<proteinExistence type="predicted"/>
<evidence type="ECO:0000256" key="1">
    <source>
        <dbReference type="SAM" id="SignalP"/>
    </source>
</evidence>
<evidence type="ECO:0000313" key="2">
    <source>
        <dbReference type="EMBL" id="MTW19606.1"/>
    </source>
</evidence>
<keyword evidence="1" id="KW-0732">Signal</keyword>
<organism evidence="2 3">
    <name type="scientific">Allochromatium palmeri</name>
    <dbReference type="NCBI Taxonomy" id="231048"/>
    <lineage>
        <taxon>Bacteria</taxon>
        <taxon>Pseudomonadati</taxon>
        <taxon>Pseudomonadota</taxon>
        <taxon>Gammaproteobacteria</taxon>
        <taxon>Chromatiales</taxon>
        <taxon>Chromatiaceae</taxon>
        <taxon>Allochromatium</taxon>
    </lineage>
</organism>
<dbReference type="Proteomes" id="UP000434044">
    <property type="component" value="Unassembled WGS sequence"/>
</dbReference>
<dbReference type="EMBL" id="WNKT01000001">
    <property type="protein sequence ID" value="MTW19606.1"/>
    <property type="molecule type" value="Genomic_DNA"/>
</dbReference>
<dbReference type="OrthoDB" id="5768111at2"/>
<comment type="caution">
    <text evidence="2">The sequence shown here is derived from an EMBL/GenBank/DDBJ whole genome shotgun (WGS) entry which is preliminary data.</text>
</comment>
<sequence length="106" mass="11300">MKRMTLFTAIAVFGLSGCSGGVLAPESAASDAFLDQVAANCGTFKIGNQPINFLLDVNNNDVYFVDETSKLSAGQVDQSTYASDINAFYPTDTNQAALDCIFDQLN</sequence>
<evidence type="ECO:0000313" key="3">
    <source>
        <dbReference type="Proteomes" id="UP000434044"/>
    </source>
</evidence>
<feature type="signal peptide" evidence="1">
    <location>
        <begin position="1"/>
        <end position="24"/>
    </location>
</feature>
<dbReference type="AlphaFoldDB" id="A0A6N8EAF1"/>
<feature type="chain" id="PRO_5026756297" description="Lipoprotein" evidence="1">
    <location>
        <begin position="25"/>
        <end position="106"/>
    </location>
</feature>
<protein>
    <recommendedName>
        <fullName evidence="4">Lipoprotein</fullName>
    </recommendedName>
</protein>
<dbReference type="PROSITE" id="PS51257">
    <property type="entry name" value="PROKAR_LIPOPROTEIN"/>
    <property type="match status" value="1"/>
</dbReference>
<reference evidence="2 3" key="1">
    <citation type="submission" date="2019-11" db="EMBL/GenBank/DDBJ databases">
        <title>Whole-genome sequence of the anaerobic purple sulfur bacterium Allochromatium palmeri DSM 15591.</title>
        <authorList>
            <person name="Kyndt J.A."/>
            <person name="Meyer T.E."/>
        </authorList>
    </citation>
    <scope>NUCLEOTIDE SEQUENCE [LARGE SCALE GENOMIC DNA]</scope>
    <source>
        <strain evidence="2 3">DSM 15591</strain>
    </source>
</reference>
<name>A0A6N8EAF1_9GAMM</name>
<gene>
    <name evidence="2" type="ORF">GJ668_00690</name>
</gene>
<dbReference type="RefSeq" id="WP_155448185.1">
    <property type="nucleotide sequence ID" value="NZ_WNKT01000001.1"/>
</dbReference>
<accession>A0A6N8EAF1</accession>
<evidence type="ECO:0008006" key="4">
    <source>
        <dbReference type="Google" id="ProtNLM"/>
    </source>
</evidence>